<gene>
    <name evidence="5" type="ORF">SAMN02910343_01444</name>
</gene>
<dbReference type="AlphaFoldDB" id="A0A1G5WKM6"/>
<evidence type="ECO:0000256" key="2">
    <source>
        <dbReference type="ARBA" id="ARBA00022857"/>
    </source>
</evidence>
<organism evidence="5 6">
    <name type="scientific">Allisonella histaminiformans</name>
    <dbReference type="NCBI Taxonomy" id="209880"/>
    <lineage>
        <taxon>Bacteria</taxon>
        <taxon>Bacillati</taxon>
        <taxon>Bacillota</taxon>
        <taxon>Negativicutes</taxon>
        <taxon>Veillonellales</taxon>
        <taxon>Veillonellaceae</taxon>
        <taxon>Allisonella</taxon>
    </lineage>
</organism>
<dbReference type="InterPro" id="IPR002734">
    <property type="entry name" value="RibDG_C"/>
</dbReference>
<dbReference type="SUPFAM" id="SSF53597">
    <property type="entry name" value="Dihydrofolate reductase-like"/>
    <property type="match status" value="1"/>
</dbReference>
<proteinExistence type="predicted"/>
<comment type="pathway">
    <text evidence="1">Cofactor biosynthesis; riboflavin biosynthesis.</text>
</comment>
<evidence type="ECO:0000313" key="5">
    <source>
        <dbReference type="EMBL" id="SDA58653.1"/>
    </source>
</evidence>
<evidence type="ECO:0000256" key="3">
    <source>
        <dbReference type="ARBA" id="ARBA00023002"/>
    </source>
</evidence>
<keyword evidence="2" id="KW-0521">NADP</keyword>
<name>A0A1G5WKM6_9FIRM</name>
<dbReference type="InterPro" id="IPR050765">
    <property type="entry name" value="Riboflavin_Biosynth_HTPR"/>
</dbReference>
<dbReference type="PANTHER" id="PTHR38011">
    <property type="entry name" value="DIHYDROFOLATE REDUCTASE FAMILY PROTEIN (AFU_ORTHOLOGUE AFUA_8G06820)"/>
    <property type="match status" value="1"/>
</dbReference>
<dbReference type="GeneID" id="87756439"/>
<dbReference type="Proteomes" id="UP000199689">
    <property type="component" value="Unassembled WGS sequence"/>
</dbReference>
<dbReference type="OrthoDB" id="9800865at2"/>
<reference evidence="5 6" key="1">
    <citation type="submission" date="2016-10" db="EMBL/GenBank/DDBJ databases">
        <authorList>
            <person name="de Groot N.N."/>
        </authorList>
    </citation>
    <scope>NUCLEOTIDE SEQUENCE [LARGE SCALE GENOMIC DNA]</scope>
    <source>
        <strain evidence="5 6">DSM 15230</strain>
    </source>
</reference>
<evidence type="ECO:0000259" key="4">
    <source>
        <dbReference type="Pfam" id="PF01872"/>
    </source>
</evidence>
<dbReference type="GO" id="GO:0008703">
    <property type="term" value="F:5-amino-6-(5-phosphoribosylamino)uracil reductase activity"/>
    <property type="evidence" value="ECO:0007669"/>
    <property type="project" value="InterPro"/>
</dbReference>
<evidence type="ECO:0000313" key="6">
    <source>
        <dbReference type="Proteomes" id="UP000199689"/>
    </source>
</evidence>
<keyword evidence="6" id="KW-1185">Reference proteome</keyword>
<dbReference type="EMBL" id="FMXA01000023">
    <property type="protein sequence ID" value="SDA58653.1"/>
    <property type="molecule type" value="Genomic_DNA"/>
</dbReference>
<dbReference type="STRING" id="209880.SAMN02910343_01444"/>
<keyword evidence="3" id="KW-0560">Oxidoreductase</keyword>
<dbReference type="RefSeq" id="WP_091365328.1">
    <property type="nucleotide sequence ID" value="NZ_FMXA01000023.1"/>
</dbReference>
<dbReference type="GO" id="GO:0009231">
    <property type="term" value="P:riboflavin biosynthetic process"/>
    <property type="evidence" value="ECO:0007669"/>
    <property type="project" value="InterPro"/>
</dbReference>
<evidence type="ECO:0000256" key="1">
    <source>
        <dbReference type="ARBA" id="ARBA00005104"/>
    </source>
</evidence>
<accession>A0A1G5WKM6</accession>
<dbReference type="PANTHER" id="PTHR38011:SF7">
    <property type="entry name" value="2,5-DIAMINO-6-RIBOSYLAMINO-4(3H)-PYRIMIDINONE 5'-PHOSPHATE REDUCTASE"/>
    <property type="match status" value="1"/>
</dbReference>
<sequence>MNRSERPFIFNHMEISLDGKIMGKYLWIPETNTESDPFYRTIFGPEAKFTFQAMVEGRTTIEDNQTGYAVPEVDENAAPVPEGDYLAPGASCGRFQFVLDSKGRVAWTKNTTDFGEEKAHIVEVMSHRASNAYRDYLRRQGISYILCGDDHVDLEEFCRKAKSLFHVDSMMLGGGGTVNWSFIQAGLTDEMSLILAPAADGNVNTQSLFMARPGISEDHPVLFRPLDVQLLDDGFVWLHYAVGKKNMYDFDNDPEFKAVQEVIARGRNE</sequence>
<dbReference type="Pfam" id="PF01872">
    <property type="entry name" value="RibD_C"/>
    <property type="match status" value="1"/>
</dbReference>
<dbReference type="Gene3D" id="3.40.430.10">
    <property type="entry name" value="Dihydrofolate Reductase, subunit A"/>
    <property type="match status" value="1"/>
</dbReference>
<feature type="domain" description="Bacterial bifunctional deaminase-reductase C-terminal" evidence="4">
    <location>
        <begin position="7"/>
        <end position="210"/>
    </location>
</feature>
<dbReference type="InterPro" id="IPR024072">
    <property type="entry name" value="DHFR-like_dom_sf"/>
</dbReference>
<protein>
    <submittedName>
        <fullName evidence="5">Pyrimidine reductase, riboflavin biosynthesis</fullName>
    </submittedName>
</protein>